<evidence type="ECO:0000256" key="2">
    <source>
        <dbReference type="ARBA" id="ARBA00012695"/>
    </source>
</evidence>
<evidence type="ECO:0000313" key="8">
    <source>
        <dbReference type="Proteomes" id="UP000265663"/>
    </source>
</evidence>
<dbReference type="Gene3D" id="3.20.20.220">
    <property type="match status" value="1"/>
</dbReference>
<dbReference type="Pfam" id="PF01619">
    <property type="entry name" value="Pro_dh"/>
    <property type="match status" value="1"/>
</dbReference>
<dbReference type="EC" id="1.5.5.2" evidence="2 5"/>
<accession>A0A3M7M9J0</accession>
<keyword evidence="4 5" id="KW-0642">Proline metabolism</keyword>
<protein>
    <recommendedName>
        <fullName evidence="2 5">Proline dehydrogenase</fullName>
        <ecNumber evidence="2 5">1.5.5.2</ecNumber>
    </recommendedName>
</protein>
<evidence type="ECO:0000256" key="5">
    <source>
        <dbReference type="RuleBase" id="RU364054"/>
    </source>
</evidence>
<comment type="cofactor">
    <cofactor evidence="5">
        <name>FAD</name>
        <dbReference type="ChEBI" id="CHEBI:57692"/>
    </cofactor>
</comment>
<keyword evidence="8" id="KW-1185">Reference proteome</keyword>
<dbReference type="PANTHER" id="PTHR13914">
    <property type="entry name" value="PROLINE OXIDASE"/>
    <property type="match status" value="1"/>
</dbReference>
<dbReference type="OrthoDB" id="5464at2759"/>
<dbReference type="GO" id="GO:0004657">
    <property type="term" value="F:proline dehydrogenase activity"/>
    <property type="evidence" value="ECO:0007669"/>
    <property type="project" value="UniProtKB-EC"/>
</dbReference>
<keyword evidence="5" id="KW-0285">Flavoprotein</keyword>
<evidence type="ECO:0000259" key="6">
    <source>
        <dbReference type="Pfam" id="PF01619"/>
    </source>
</evidence>
<sequence length="247" mass="27571">MLDALDEVAIKCRQRGVQIIVDAESQKWQQGIDRMALELMRKFNRDDGKAVIYNTYQCYLKGTAAVIEHHLAEAEKDGFTLGIKLVRGAYMFSDDRSLIHDTKEDTDNAYNSVAQGALRQQIGPFGASGPHARPFPSVNLFIASHNRDSVLSANKLHRQRLEAGLPTVPVAYGQLHGMSDEVSFSLLAEKGEDGKAPEVLKCTTWGSMGECFGYLLRRAVENKDAVLRTKNEFAALKKEVKRRIFRG</sequence>
<keyword evidence="5" id="KW-0274">FAD</keyword>
<dbReference type="GO" id="GO:0071949">
    <property type="term" value="F:FAD binding"/>
    <property type="evidence" value="ECO:0007669"/>
    <property type="project" value="TreeGrafter"/>
</dbReference>
<comment type="similarity">
    <text evidence="1 5">Belongs to the proline oxidase family.</text>
</comment>
<dbReference type="InterPro" id="IPR029041">
    <property type="entry name" value="FAD-linked_oxidoreductase-like"/>
</dbReference>
<evidence type="ECO:0000256" key="1">
    <source>
        <dbReference type="ARBA" id="ARBA00005869"/>
    </source>
</evidence>
<dbReference type="PANTHER" id="PTHR13914:SF0">
    <property type="entry name" value="PROLINE DEHYDROGENASE 1, MITOCHONDRIAL"/>
    <property type="match status" value="1"/>
</dbReference>
<dbReference type="InterPro" id="IPR015659">
    <property type="entry name" value="Proline_oxidase"/>
</dbReference>
<dbReference type="EMBL" id="KE747826">
    <property type="protein sequence ID" value="RMZ71049.1"/>
    <property type="molecule type" value="Genomic_DNA"/>
</dbReference>
<gene>
    <name evidence="7" type="ORF">GMOD_00005545</name>
</gene>
<evidence type="ECO:0000313" key="7">
    <source>
        <dbReference type="EMBL" id="RMZ71049.1"/>
    </source>
</evidence>
<dbReference type="GO" id="GO:0005739">
    <property type="term" value="C:mitochondrion"/>
    <property type="evidence" value="ECO:0007669"/>
    <property type="project" value="TreeGrafter"/>
</dbReference>
<dbReference type="AlphaFoldDB" id="A0A3M7M9J0"/>
<dbReference type="Proteomes" id="UP000265663">
    <property type="component" value="Unassembled WGS sequence"/>
</dbReference>
<evidence type="ECO:0000256" key="3">
    <source>
        <dbReference type="ARBA" id="ARBA00023002"/>
    </source>
</evidence>
<proteinExistence type="inferred from homology"/>
<organism evidence="7 8">
    <name type="scientific">Pyrenophora seminiperda CCB06</name>
    <dbReference type="NCBI Taxonomy" id="1302712"/>
    <lineage>
        <taxon>Eukaryota</taxon>
        <taxon>Fungi</taxon>
        <taxon>Dikarya</taxon>
        <taxon>Ascomycota</taxon>
        <taxon>Pezizomycotina</taxon>
        <taxon>Dothideomycetes</taxon>
        <taxon>Pleosporomycetidae</taxon>
        <taxon>Pleosporales</taxon>
        <taxon>Pleosporineae</taxon>
        <taxon>Pleosporaceae</taxon>
        <taxon>Pyrenophora</taxon>
    </lineage>
</organism>
<evidence type="ECO:0000256" key="4">
    <source>
        <dbReference type="ARBA" id="ARBA00023062"/>
    </source>
</evidence>
<dbReference type="GO" id="GO:0010133">
    <property type="term" value="P:L-proline catabolic process to L-glutamate"/>
    <property type="evidence" value="ECO:0007669"/>
    <property type="project" value="TreeGrafter"/>
</dbReference>
<comment type="catalytic activity">
    <reaction evidence="5">
        <text>L-proline + a quinone = (S)-1-pyrroline-5-carboxylate + a quinol + H(+)</text>
        <dbReference type="Rhea" id="RHEA:23784"/>
        <dbReference type="ChEBI" id="CHEBI:15378"/>
        <dbReference type="ChEBI" id="CHEBI:17388"/>
        <dbReference type="ChEBI" id="CHEBI:24646"/>
        <dbReference type="ChEBI" id="CHEBI:60039"/>
        <dbReference type="ChEBI" id="CHEBI:132124"/>
        <dbReference type="EC" id="1.5.5.2"/>
    </reaction>
</comment>
<keyword evidence="3 5" id="KW-0560">Oxidoreductase</keyword>
<comment type="function">
    <text evidence="5">Converts proline to delta-1-pyrroline-5-carboxylate.</text>
</comment>
<reference evidence="7 8" key="1">
    <citation type="journal article" date="2014" name="PLoS ONE">
        <title>De novo Genome Assembly of the Fungal Plant Pathogen Pyrenophora semeniperda.</title>
        <authorList>
            <person name="Soliai M.M."/>
            <person name="Meyer S.E."/>
            <person name="Udall J.A."/>
            <person name="Elzinga D.E."/>
            <person name="Hermansen R.A."/>
            <person name="Bodily P.M."/>
            <person name="Hart A.A."/>
            <person name="Coleman C.E."/>
        </authorList>
    </citation>
    <scope>NUCLEOTIDE SEQUENCE [LARGE SCALE GENOMIC DNA]</scope>
    <source>
        <strain evidence="7 8">CCB06</strain>
        <tissue evidence="7">Mycelium</tissue>
    </source>
</reference>
<feature type="domain" description="Proline dehydrogenase" evidence="6">
    <location>
        <begin position="5"/>
        <end position="226"/>
    </location>
</feature>
<dbReference type="SUPFAM" id="SSF51730">
    <property type="entry name" value="FAD-linked oxidoreductase"/>
    <property type="match status" value="1"/>
</dbReference>
<name>A0A3M7M9J0_9PLEO</name>
<dbReference type="InterPro" id="IPR002872">
    <property type="entry name" value="Proline_DH_dom"/>
</dbReference>